<keyword evidence="3" id="KW-1185">Reference proteome</keyword>
<dbReference type="EMBL" id="CCKQ01017685">
    <property type="protein sequence ID" value="CDW89584.1"/>
    <property type="molecule type" value="Genomic_DNA"/>
</dbReference>
<evidence type="ECO:0000313" key="2">
    <source>
        <dbReference type="EMBL" id="CDW89584.1"/>
    </source>
</evidence>
<name>A0A078B581_STYLE</name>
<keyword evidence="1" id="KW-0732">Signal</keyword>
<proteinExistence type="predicted"/>
<evidence type="ECO:0000313" key="3">
    <source>
        <dbReference type="Proteomes" id="UP000039865"/>
    </source>
</evidence>
<feature type="signal peptide" evidence="1">
    <location>
        <begin position="1"/>
        <end position="18"/>
    </location>
</feature>
<dbReference type="Proteomes" id="UP000039865">
    <property type="component" value="Unassembled WGS sequence"/>
</dbReference>
<gene>
    <name evidence="2" type="primary">Contig4121.g4409</name>
    <name evidence="2" type="ORF">STYLEM_18718</name>
</gene>
<reference evidence="2 3" key="1">
    <citation type="submission" date="2014-06" db="EMBL/GenBank/DDBJ databases">
        <authorList>
            <person name="Swart Estienne"/>
        </authorList>
    </citation>
    <scope>NUCLEOTIDE SEQUENCE [LARGE SCALE GENOMIC DNA]</scope>
    <source>
        <strain evidence="2 3">130c</strain>
    </source>
</reference>
<dbReference type="AlphaFoldDB" id="A0A078B581"/>
<feature type="chain" id="PRO_5001729823" evidence="1">
    <location>
        <begin position="19"/>
        <end position="151"/>
    </location>
</feature>
<protein>
    <submittedName>
        <fullName evidence="2">Uncharacterized protein</fullName>
    </submittedName>
</protein>
<sequence length="151" mass="17129">MKACIIILAITLTSAVNALSIDDYIYKQQEQLIVKQNLKKQKDRDGLIAKKLKPQQTIPPSYLNYQIGACGMIDPPPHCGEAQTTADDNTIWLRSGSAWVPMKFNTPQVQAIEEFNSYQLSCELQGNCRSYGFGPKKSPYLDPNYWLHLKY</sequence>
<accession>A0A078B581</accession>
<organism evidence="2 3">
    <name type="scientific">Stylonychia lemnae</name>
    <name type="common">Ciliate</name>
    <dbReference type="NCBI Taxonomy" id="5949"/>
    <lineage>
        <taxon>Eukaryota</taxon>
        <taxon>Sar</taxon>
        <taxon>Alveolata</taxon>
        <taxon>Ciliophora</taxon>
        <taxon>Intramacronucleata</taxon>
        <taxon>Spirotrichea</taxon>
        <taxon>Stichotrichia</taxon>
        <taxon>Sporadotrichida</taxon>
        <taxon>Oxytrichidae</taxon>
        <taxon>Stylonychinae</taxon>
        <taxon>Stylonychia</taxon>
    </lineage>
</organism>
<evidence type="ECO:0000256" key="1">
    <source>
        <dbReference type="SAM" id="SignalP"/>
    </source>
</evidence>
<dbReference type="InParanoid" id="A0A078B581"/>